<keyword evidence="3 6" id="KW-0328">Glycosyltransferase</keyword>
<name>A0A8J8MUI9_9RHOB</name>
<comment type="subunit">
    <text evidence="6">Homodimer.</text>
</comment>
<dbReference type="HAMAP" id="MF_01208">
    <property type="entry name" value="PyrE"/>
    <property type="match status" value="1"/>
</dbReference>
<proteinExistence type="inferred from homology"/>
<comment type="pathway">
    <text evidence="1 6">Pyrimidine metabolism; UMP biosynthesis via de novo pathway; UMP from orotate: step 1/2.</text>
</comment>
<dbReference type="InterPro" id="IPR004467">
    <property type="entry name" value="Or_phspho_trans_dom"/>
</dbReference>
<comment type="function">
    <text evidence="6">Catalyzes the transfer of a ribosyl phosphate group from 5-phosphoribose 1-diphosphate to orotate, leading to the formation of orotidine monophosphate (OMP).</text>
</comment>
<dbReference type="NCBIfam" id="NF001729">
    <property type="entry name" value="PRK00455.1-3"/>
    <property type="match status" value="1"/>
</dbReference>
<sequence>MPLTAETRRDIASRTARLLLQIGAVDIAGDRPFILSSGVASPVYINVRRVISHPAIREKLMHFAAEILDAEIGRDRIDAIAGAETAGIPFAAFLAMRTGLPMQYVRKRAQGFGPGAMIEGDSHPGQRVLLVEDLTTDGASKIRFCEAMRAAGVEVSDVLMLFQYDIFPESRAALRAHGLRLHALATWADILRVARTDATFDPCRLDRIEAFLNAPLLWSAAHGGASRLTF</sequence>
<dbReference type="PANTHER" id="PTHR19278">
    <property type="entry name" value="OROTATE PHOSPHORIBOSYLTRANSFERASE"/>
    <property type="match status" value="1"/>
</dbReference>
<keyword evidence="6" id="KW-0460">Magnesium</keyword>
<dbReference type="InterPro" id="IPR029057">
    <property type="entry name" value="PRTase-like"/>
</dbReference>
<keyword evidence="5 6" id="KW-0665">Pyrimidine biosynthesis</keyword>
<keyword evidence="4 6" id="KW-0808">Transferase</keyword>
<dbReference type="SUPFAM" id="SSF53271">
    <property type="entry name" value="PRTase-like"/>
    <property type="match status" value="1"/>
</dbReference>
<organism evidence="8 9">
    <name type="scientific">Falsirhodobacter algicola</name>
    <dbReference type="NCBI Taxonomy" id="2692330"/>
    <lineage>
        <taxon>Bacteria</taxon>
        <taxon>Pseudomonadati</taxon>
        <taxon>Pseudomonadota</taxon>
        <taxon>Alphaproteobacteria</taxon>
        <taxon>Rhodobacterales</taxon>
        <taxon>Paracoccaceae</taxon>
        <taxon>Falsirhodobacter</taxon>
    </lineage>
</organism>
<dbReference type="InterPro" id="IPR023031">
    <property type="entry name" value="OPRT"/>
</dbReference>
<evidence type="ECO:0000256" key="1">
    <source>
        <dbReference type="ARBA" id="ARBA00004889"/>
    </source>
</evidence>
<dbReference type="CDD" id="cd06223">
    <property type="entry name" value="PRTases_typeI"/>
    <property type="match status" value="1"/>
</dbReference>
<comment type="similarity">
    <text evidence="6">Belongs to the purine/pyrimidine phosphoribosyltransferase family. PyrE subfamily.</text>
</comment>
<feature type="binding site" evidence="6">
    <location>
        <position position="106"/>
    </location>
    <ligand>
        <name>5-phospho-alpha-D-ribose 1-diphosphate</name>
        <dbReference type="ChEBI" id="CHEBI:58017"/>
        <note>ligand shared between dimeric partners</note>
    </ligand>
</feature>
<dbReference type="Gene3D" id="3.40.50.2020">
    <property type="match status" value="1"/>
</dbReference>
<evidence type="ECO:0000256" key="2">
    <source>
        <dbReference type="ARBA" id="ARBA00011971"/>
    </source>
</evidence>
<keyword evidence="9" id="KW-1185">Reference proteome</keyword>
<evidence type="ECO:0000259" key="7">
    <source>
        <dbReference type="Pfam" id="PF00156"/>
    </source>
</evidence>
<dbReference type="UniPathway" id="UPA00070">
    <property type="reaction ID" value="UER00119"/>
</dbReference>
<comment type="cofactor">
    <cofactor evidence="6">
        <name>Mg(2+)</name>
        <dbReference type="ChEBI" id="CHEBI:18420"/>
    </cofactor>
</comment>
<dbReference type="KEGG" id="fap:GR316_07945"/>
<dbReference type="Proteomes" id="UP000679284">
    <property type="component" value="Chromosome"/>
</dbReference>
<dbReference type="PANTHER" id="PTHR19278:SF9">
    <property type="entry name" value="URIDINE 5'-MONOPHOSPHATE SYNTHASE"/>
    <property type="match status" value="1"/>
</dbReference>
<comment type="catalytic activity">
    <reaction evidence="6">
        <text>orotidine 5'-phosphate + diphosphate = orotate + 5-phospho-alpha-D-ribose 1-diphosphate</text>
        <dbReference type="Rhea" id="RHEA:10380"/>
        <dbReference type="ChEBI" id="CHEBI:30839"/>
        <dbReference type="ChEBI" id="CHEBI:33019"/>
        <dbReference type="ChEBI" id="CHEBI:57538"/>
        <dbReference type="ChEBI" id="CHEBI:58017"/>
        <dbReference type="EC" id="2.4.2.10"/>
    </reaction>
</comment>
<evidence type="ECO:0000256" key="3">
    <source>
        <dbReference type="ARBA" id="ARBA00022676"/>
    </source>
</evidence>
<dbReference type="NCBIfam" id="TIGR00336">
    <property type="entry name" value="pyrE"/>
    <property type="match status" value="1"/>
</dbReference>
<dbReference type="EC" id="2.4.2.10" evidence="2 6"/>
<evidence type="ECO:0000256" key="4">
    <source>
        <dbReference type="ARBA" id="ARBA00022679"/>
    </source>
</evidence>
<gene>
    <name evidence="6" type="primary">pyrE</name>
    <name evidence="8" type="ORF">GR316_07945</name>
</gene>
<dbReference type="EMBL" id="CP047289">
    <property type="protein sequence ID" value="QUS36935.1"/>
    <property type="molecule type" value="Genomic_DNA"/>
</dbReference>
<evidence type="ECO:0000313" key="9">
    <source>
        <dbReference type="Proteomes" id="UP000679284"/>
    </source>
</evidence>
<reference evidence="8" key="1">
    <citation type="submission" date="2020-01" db="EMBL/GenBank/DDBJ databases">
        <authorList>
            <person name="Yang Y."/>
            <person name="Kwon Y.M."/>
        </authorList>
    </citation>
    <scope>NUCLEOTIDE SEQUENCE</scope>
    <source>
        <strain evidence="8">PG104</strain>
    </source>
</reference>
<evidence type="ECO:0000256" key="5">
    <source>
        <dbReference type="ARBA" id="ARBA00022975"/>
    </source>
</evidence>
<dbReference type="GO" id="GO:0044205">
    <property type="term" value="P:'de novo' UMP biosynthetic process"/>
    <property type="evidence" value="ECO:0007669"/>
    <property type="project" value="UniProtKB-UniRule"/>
</dbReference>
<protein>
    <recommendedName>
        <fullName evidence="2 6">Orotate phosphoribosyltransferase</fullName>
        <shortName evidence="6">OPRT</shortName>
        <shortName evidence="6">OPRTase</shortName>
        <ecNumber evidence="2 6">2.4.2.10</ecNumber>
    </recommendedName>
</protein>
<evidence type="ECO:0000256" key="6">
    <source>
        <dbReference type="HAMAP-Rule" id="MF_01208"/>
    </source>
</evidence>
<dbReference type="Pfam" id="PF00156">
    <property type="entry name" value="Pribosyltran"/>
    <property type="match status" value="1"/>
</dbReference>
<feature type="binding site" evidence="6">
    <location>
        <position position="136"/>
    </location>
    <ligand>
        <name>orotate</name>
        <dbReference type="ChEBI" id="CHEBI:30839"/>
    </ligand>
</feature>
<accession>A0A8J8MUI9</accession>
<dbReference type="GO" id="GO:0019856">
    <property type="term" value="P:pyrimidine nucleobase biosynthetic process"/>
    <property type="evidence" value="ECO:0007669"/>
    <property type="project" value="TreeGrafter"/>
</dbReference>
<dbReference type="GO" id="GO:0004588">
    <property type="term" value="F:orotate phosphoribosyltransferase activity"/>
    <property type="evidence" value="ECO:0007669"/>
    <property type="project" value="UniProtKB-UniRule"/>
</dbReference>
<dbReference type="InterPro" id="IPR000836">
    <property type="entry name" value="PRTase_dom"/>
</dbReference>
<feature type="binding site" description="in other chain" evidence="6">
    <location>
        <position position="107"/>
    </location>
    <ligand>
        <name>5-phospho-alpha-D-ribose 1-diphosphate</name>
        <dbReference type="ChEBI" id="CHEBI:58017"/>
        <note>ligand shared between dimeric partners</note>
    </ligand>
</feature>
<feature type="domain" description="Phosphoribosyltransferase" evidence="7">
    <location>
        <begin position="52"/>
        <end position="154"/>
    </location>
</feature>
<feature type="binding site" description="in other chain" evidence="6">
    <location>
        <begin position="132"/>
        <end position="140"/>
    </location>
    <ligand>
        <name>5-phospho-alpha-D-ribose 1-diphosphate</name>
        <dbReference type="ChEBI" id="CHEBI:58017"/>
        <note>ligand shared between dimeric partners</note>
    </ligand>
</feature>
<comment type="caution">
    <text evidence="6">Lacks conserved residue(s) required for the propagation of feature annotation.</text>
</comment>
<dbReference type="GO" id="GO:0000287">
    <property type="term" value="F:magnesium ion binding"/>
    <property type="evidence" value="ECO:0007669"/>
    <property type="project" value="UniProtKB-UniRule"/>
</dbReference>
<evidence type="ECO:0000313" key="8">
    <source>
        <dbReference type="EMBL" id="QUS36935.1"/>
    </source>
</evidence>
<dbReference type="AlphaFoldDB" id="A0A8J8MUI9"/>